<evidence type="ECO:0000313" key="3">
    <source>
        <dbReference type="Proteomes" id="UP000198901"/>
    </source>
</evidence>
<dbReference type="OrthoDB" id="976933at2"/>
<protein>
    <submittedName>
        <fullName evidence="2">Por secretion system C-terminal sorting domain-containing protein</fullName>
    </submittedName>
</protein>
<dbReference type="InterPro" id="IPR012334">
    <property type="entry name" value="Pectin_lyas_fold"/>
</dbReference>
<evidence type="ECO:0000259" key="1">
    <source>
        <dbReference type="Pfam" id="PF05048"/>
    </source>
</evidence>
<dbReference type="AlphaFoldDB" id="A0A1G9JSY8"/>
<name>A0A1G9JSY8_9BACT</name>
<dbReference type="InterPro" id="IPR006626">
    <property type="entry name" value="PbH1"/>
</dbReference>
<sequence length="752" mass="81888">MQKISLWTVVLLAWSTTCLSKTIYVSSSLGSDAYTSTQAQNPATPWKTIAKVATLSYVAGDSVLFRKGDIWREQLTINWSGSLASPIVFGSYGSGNLPEINGADVITGWSLYSGNIYVANVASTVTQLFIDGKRQTYARWPNSGWQTITANSADKLRLTSTSITQPTDYWAGATAVIHSADWQIEPKVITSNSGNTMVWSTATIEAIKTNFGFYMEGKLEEVDSPGEWFYTGGKVYLYVAPGDTVTNHLIEGTTRSYGIDITYGRQYLNIRQLSIRNPGLSGIHIYNNSYVRVENNTIANSKERGIHADVYPPNSRHHLYVNNNVVTNTIKDGIRVATVDTSEIKNNKVSRVVDLVSPKLAFGMIFYGKNVEVSGNELDSTVFSGFFIGNDSQNMTVKNNTISNCMLLMNDGGGIYTGSNHTNLWIKNNVVKDTRGNWSGTPGTQSSAVGIYLDESTNGANVAGNIVVNAANGIKLHKAHNNLIVNNVVHNTSLCSVRIHERSLNQVHDNTFYNNIYSNAGPSQLTYFITRTLSSTVPLGIFKNNIHFNADTAKTIKQVYEGGTTSIYTLTQWRTATGQDTNSIAANPLFVNATGTLSVPSDFKIPCNSPGINAGISVGFVTDFEGNSPFGIPDIGAYEYQDSACFSGARKAGYGLVEPVIDVDGKNRLDVFPNPSANGYVTIRMTGNFRSGTASVSLHSANGELRFQSDMQMENGSANFVRIPKQLSSGIYLLTIAGPDYLKQARIAIVRQ</sequence>
<dbReference type="InterPro" id="IPR007742">
    <property type="entry name" value="NosD_dom"/>
</dbReference>
<gene>
    <name evidence="2" type="ORF">SAMN04488090_0722</name>
</gene>
<dbReference type="EMBL" id="FNGS01000002">
    <property type="protein sequence ID" value="SDL39973.1"/>
    <property type="molecule type" value="Genomic_DNA"/>
</dbReference>
<organism evidence="2 3">
    <name type="scientific">Siphonobacter aquaeclarae</name>
    <dbReference type="NCBI Taxonomy" id="563176"/>
    <lineage>
        <taxon>Bacteria</taxon>
        <taxon>Pseudomonadati</taxon>
        <taxon>Bacteroidota</taxon>
        <taxon>Cytophagia</taxon>
        <taxon>Cytophagales</taxon>
        <taxon>Cytophagaceae</taxon>
        <taxon>Siphonobacter</taxon>
    </lineage>
</organism>
<dbReference type="RefSeq" id="WP_093197925.1">
    <property type="nucleotide sequence ID" value="NZ_FNGS01000002.1"/>
</dbReference>
<dbReference type="Pfam" id="PF05048">
    <property type="entry name" value="NosD"/>
    <property type="match status" value="1"/>
</dbReference>
<reference evidence="2 3" key="1">
    <citation type="submission" date="2016-10" db="EMBL/GenBank/DDBJ databases">
        <authorList>
            <person name="de Groot N.N."/>
        </authorList>
    </citation>
    <scope>NUCLEOTIDE SEQUENCE [LARGE SCALE GENOMIC DNA]</scope>
    <source>
        <strain evidence="2 3">DSM 21668</strain>
    </source>
</reference>
<dbReference type="InterPro" id="IPR026444">
    <property type="entry name" value="Secre_tail"/>
</dbReference>
<dbReference type="NCBIfam" id="TIGR03804">
    <property type="entry name" value="para_beta_helix"/>
    <property type="match status" value="1"/>
</dbReference>
<feature type="domain" description="Periplasmic copper-binding protein NosD beta helix" evidence="1">
    <location>
        <begin position="322"/>
        <end position="518"/>
    </location>
</feature>
<dbReference type="PANTHER" id="PTHR36453:SF1">
    <property type="entry name" value="RIGHT HANDED BETA HELIX DOMAIN-CONTAINING PROTEIN"/>
    <property type="match status" value="1"/>
</dbReference>
<dbReference type="SUPFAM" id="SSF51126">
    <property type="entry name" value="Pectin lyase-like"/>
    <property type="match status" value="2"/>
</dbReference>
<accession>A0A1G9JSY8</accession>
<keyword evidence="3" id="KW-1185">Reference proteome</keyword>
<dbReference type="SMART" id="SM00710">
    <property type="entry name" value="PbH1"/>
    <property type="match status" value="9"/>
</dbReference>
<dbReference type="PANTHER" id="PTHR36453">
    <property type="entry name" value="SECRETED PROTEIN-RELATED"/>
    <property type="match status" value="1"/>
</dbReference>
<dbReference type="Gene3D" id="2.160.20.10">
    <property type="entry name" value="Single-stranded right-handed beta-helix, Pectin lyase-like"/>
    <property type="match status" value="2"/>
</dbReference>
<proteinExistence type="predicted"/>
<evidence type="ECO:0000313" key="2">
    <source>
        <dbReference type="EMBL" id="SDL39973.1"/>
    </source>
</evidence>
<dbReference type="STRING" id="563176.SAMN04488090_0722"/>
<dbReference type="Proteomes" id="UP000198901">
    <property type="component" value="Unassembled WGS sequence"/>
</dbReference>
<dbReference type="NCBIfam" id="TIGR04183">
    <property type="entry name" value="Por_Secre_tail"/>
    <property type="match status" value="1"/>
</dbReference>
<dbReference type="InterPro" id="IPR011050">
    <property type="entry name" value="Pectin_lyase_fold/virulence"/>
</dbReference>
<dbReference type="InterPro" id="IPR022441">
    <property type="entry name" value="Para_beta_helix_rpt-2"/>
</dbReference>